<feature type="domain" description="RNA polymerase sigma-70 region 2" evidence="5">
    <location>
        <begin position="25"/>
        <end position="100"/>
    </location>
</feature>
<dbReference type="SUPFAM" id="SSF88946">
    <property type="entry name" value="Sigma2 domain of RNA polymerase sigma factors"/>
    <property type="match status" value="1"/>
</dbReference>
<proteinExistence type="predicted"/>
<keyword evidence="3" id="KW-0238">DNA-binding</keyword>
<dbReference type="InterPro" id="IPR000943">
    <property type="entry name" value="RNA_pol_sigma70"/>
</dbReference>
<dbReference type="Gene3D" id="1.10.10.10">
    <property type="entry name" value="Winged helix-like DNA-binding domain superfamily/Winged helix DNA-binding domain"/>
    <property type="match status" value="1"/>
</dbReference>
<sequence>MMDKITNEQLCIAAQSGDKWAENALVENNLRFIRKTAYEIWSAQRELNVALGIELNDLVQEGSLGLLGCISSFQPDYGNKFLTYAAPAIHNAMLDYIRRLNPTFEAKNLDCIIRLDEVKKGENKGQHEFIADSRVQNPEQIFIAKETHEEIHTALEMIDEREKAYLWYRFGFEDDVLHPLSETAKHFHLSESRAKSTEKLALDNFWLELPWWY</sequence>
<dbReference type="SUPFAM" id="SSF88659">
    <property type="entry name" value="Sigma3 and sigma4 domains of RNA polymerase sigma factors"/>
    <property type="match status" value="1"/>
</dbReference>
<dbReference type="RefSeq" id="WP_082419129.1">
    <property type="nucleotide sequence ID" value="NZ_QRPI01000004.1"/>
</dbReference>
<evidence type="ECO:0000256" key="4">
    <source>
        <dbReference type="ARBA" id="ARBA00023163"/>
    </source>
</evidence>
<evidence type="ECO:0000256" key="2">
    <source>
        <dbReference type="ARBA" id="ARBA00023082"/>
    </source>
</evidence>
<reference evidence="6 7" key="1">
    <citation type="submission" date="2018-08" db="EMBL/GenBank/DDBJ databases">
        <title>A genome reference for cultivated species of the human gut microbiota.</title>
        <authorList>
            <person name="Zou Y."/>
            <person name="Xue W."/>
            <person name="Luo G."/>
        </authorList>
    </citation>
    <scope>NUCLEOTIDE SEQUENCE [LARGE SCALE GENOMIC DNA]</scope>
    <source>
        <strain evidence="6 7">AM37-1AC</strain>
    </source>
</reference>
<evidence type="ECO:0000259" key="5">
    <source>
        <dbReference type="Pfam" id="PF04542"/>
    </source>
</evidence>
<evidence type="ECO:0000256" key="1">
    <source>
        <dbReference type="ARBA" id="ARBA00023015"/>
    </source>
</evidence>
<dbReference type="PANTHER" id="PTHR30603:SF47">
    <property type="entry name" value="RNA POLYMERASE SIGMA FACTOR SIGD, CHLOROPLASTIC"/>
    <property type="match status" value="1"/>
</dbReference>
<dbReference type="InterPro" id="IPR014284">
    <property type="entry name" value="RNA_pol_sigma-70_dom"/>
</dbReference>
<dbReference type="InterPro" id="IPR050239">
    <property type="entry name" value="Sigma-70_RNA_pol_init_factors"/>
</dbReference>
<dbReference type="PANTHER" id="PTHR30603">
    <property type="entry name" value="RNA POLYMERASE SIGMA FACTOR RPO"/>
    <property type="match status" value="1"/>
</dbReference>
<dbReference type="Pfam" id="PF04542">
    <property type="entry name" value="Sigma70_r2"/>
    <property type="match status" value="1"/>
</dbReference>
<dbReference type="Gene3D" id="1.10.1740.10">
    <property type="match status" value="1"/>
</dbReference>
<comment type="caution">
    <text evidence="6">The sequence shown here is derived from an EMBL/GenBank/DDBJ whole genome shotgun (WGS) entry which is preliminary data.</text>
</comment>
<gene>
    <name evidence="6" type="ORF">DW856_08230</name>
</gene>
<dbReference type="NCBIfam" id="TIGR02937">
    <property type="entry name" value="sigma70-ECF"/>
    <property type="match status" value="1"/>
</dbReference>
<dbReference type="PRINTS" id="PR00046">
    <property type="entry name" value="SIGMA70FCT"/>
</dbReference>
<evidence type="ECO:0000313" key="6">
    <source>
        <dbReference type="EMBL" id="RHC17463.1"/>
    </source>
</evidence>
<dbReference type="InterPro" id="IPR036388">
    <property type="entry name" value="WH-like_DNA-bd_sf"/>
</dbReference>
<dbReference type="GO" id="GO:0006352">
    <property type="term" value="P:DNA-templated transcription initiation"/>
    <property type="evidence" value="ECO:0007669"/>
    <property type="project" value="InterPro"/>
</dbReference>
<dbReference type="GO" id="GO:0003677">
    <property type="term" value="F:DNA binding"/>
    <property type="evidence" value="ECO:0007669"/>
    <property type="project" value="UniProtKB-KW"/>
</dbReference>
<keyword evidence="1" id="KW-0805">Transcription regulation</keyword>
<dbReference type="AlphaFoldDB" id="A0A3R6GDD4"/>
<keyword evidence="4" id="KW-0804">Transcription</keyword>
<accession>A0A3R6GDD4</accession>
<dbReference type="InterPro" id="IPR013325">
    <property type="entry name" value="RNA_pol_sigma_r2"/>
</dbReference>
<dbReference type="InterPro" id="IPR007627">
    <property type="entry name" value="RNA_pol_sigma70_r2"/>
</dbReference>
<dbReference type="EMBL" id="QSHO01000006">
    <property type="protein sequence ID" value="RHC17463.1"/>
    <property type="molecule type" value="Genomic_DNA"/>
</dbReference>
<protein>
    <submittedName>
        <fullName evidence="6">Sigma-70 family RNA polymerase sigma factor</fullName>
    </submittedName>
</protein>
<evidence type="ECO:0000256" key="3">
    <source>
        <dbReference type="ARBA" id="ARBA00023125"/>
    </source>
</evidence>
<organism evidence="6 7">
    <name type="scientific">Roseburia intestinalis</name>
    <dbReference type="NCBI Taxonomy" id="166486"/>
    <lineage>
        <taxon>Bacteria</taxon>
        <taxon>Bacillati</taxon>
        <taxon>Bacillota</taxon>
        <taxon>Clostridia</taxon>
        <taxon>Lachnospirales</taxon>
        <taxon>Lachnospiraceae</taxon>
        <taxon>Roseburia</taxon>
    </lineage>
</organism>
<dbReference type="GO" id="GO:0016987">
    <property type="term" value="F:sigma factor activity"/>
    <property type="evidence" value="ECO:0007669"/>
    <property type="project" value="UniProtKB-KW"/>
</dbReference>
<name>A0A3R6GDD4_9FIRM</name>
<dbReference type="InterPro" id="IPR013324">
    <property type="entry name" value="RNA_pol_sigma_r3/r4-like"/>
</dbReference>
<evidence type="ECO:0000313" key="7">
    <source>
        <dbReference type="Proteomes" id="UP000283513"/>
    </source>
</evidence>
<keyword evidence="2" id="KW-0731">Sigma factor</keyword>
<dbReference type="Proteomes" id="UP000283513">
    <property type="component" value="Unassembled WGS sequence"/>
</dbReference>